<name>A0A0F9BCJ1_9ZZZZ</name>
<protein>
    <submittedName>
        <fullName evidence="1">Uncharacterized protein</fullName>
    </submittedName>
</protein>
<dbReference type="AlphaFoldDB" id="A0A0F9BCJ1"/>
<sequence>MKNRQIILTSEQVQRLQELEQLLVKHKSLLGLEEEHIEVGISAKTRAFIQWHKKEKNWGIYLLPSDNDFTPIHELGHIFLAKKSNFVYFARTGINNNKIFEGLLLIVNHLLDCFVDYNLIQFEGLYELYIDDAHLWIGAKKKGKIECKPINIAHSYKTLIGYYLSLKIINEKKNREHLINVKTTRNSR</sequence>
<organism evidence="1">
    <name type="scientific">marine sediment metagenome</name>
    <dbReference type="NCBI Taxonomy" id="412755"/>
    <lineage>
        <taxon>unclassified sequences</taxon>
        <taxon>metagenomes</taxon>
        <taxon>ecological metagenomes</taxon>
    </lineage>
</organism>
<reference evidence="1" key="1">
    <citation type="journal article" date="2015" name="Nature">
        <title>Complex archaea that bridge the gap between prokaryotes and eukaryotes.</title>
        <authorList>
            <person name="Spang A."/>
            <person name="Saw J.H."/>
            <person name="Jorgensen S.L."/>
            <person name="Zaremba-Niedzwiedzka K."/>
            <person name="Martijn J."/>
            <person name="Lind A.E."/>
            <person name="van Eijk R."/>
            <person name="Schleper C."/>
            <person name="Guy L."/>
            <person name="Ettema T.J."/>
        </authorList>
    </citation>
    <scope>NUCLEOTIDE SEQUENCE</scope>
</reference>
<comment type="caution">
    <text evidence="1">The sequence shown here is derived from an EMBL/GenBank/DDBJ whole genome shotgun (WGS) entry which is preliminary data.</text>
</comment>
<dbReference type="EMBL" id="LAZR01038410">
    <property type="protein sequence ID" value="KKL19639.1"/>
    <property type="molecule type" value="Genomic_DNA"/>
</dbReference>
<evidence type="ECO:0000313" key="1">
    <source>
        <dbReference type="EMBL" id="KKL19639.1"/>
    </source>
</evidence>
<accession>A0A0F9BCJ1</accession>
<gene>
    <name evidence="1" type="ORF">LCGC14_2463460</name>
</gene>
<proteinExistence type="predicted"/>